<organism evidence="2 3">
    <name type="scientific">Mollisia scopiformis</name>
    <name type="common">Conifer needle endophyte fungus</name>
    <name type="synonym">Phialocephala scopiformis</name>
    <dbReference type="NCBI Taxonomy" id="149040"/>
    <lineage>
        <taxon>Eukaryota</taxon>
        <taxon>Fungi</taxon>
        <taxon>Dikarya</taxon>
        <taxon>Ascomycota</taxon>
        <taxon>Pezizomycotina</taxon>
        <taxon>Leotiomycetes</taxon>
        <taxon>Helotiales</taxon>
        <taxon>Mollisiaceae</taxon>
        <taxon>Mollisia</taxon>
    </lineage>
</organism>
<name>A0A132BA47_MOLSC</name>
<evidence type="ECO:0000256" key="1">
    <source>
        <dbReference type="SAM" id="Phobius"/>
    </source>
</evidence>
<dbReference type="OrthoDB" id="5392605at2759"/>
<feature type="transmembrane region" description="Helical" evidence="1">
    <location>
        <begin position="71"/>
        <end position="91"/>
    </location>
</feature>
<evidence type="ECO:0000313" key="3">
    <source>
        <dbReference type="Proteomes" id="UP000070700"/>
    </source>
</evidence>
<keyword evidence="1" id="KW-1133">Transmembrane helix</keyword>
<dbReference type="EMBL" id="KQ947432">
    <property type="protein sequence ID" value="KUJ09280.1"/>
    <property type="molecule type" value="Genomic_DNA"/>
</dbReference>
<keyword evidence="3" id="KW-1185">Reference proteome</keyword>
<feature type="transmembrane region" description="Helical" evidence="1">
    <location>
        <begin position="12"/>
        <end position="33"/>
    </location>
</feature>
<dbReference type="STRING" id="149040.A0A132BA47"/>
<evidence type="ECO:0000313" key="2">
    <source>
        <dbReference type="EMBL" id="KUJ09280.1"/>
    </source>
</evidence>
<proteinExistence type="predicted"/>
<feature type="transmembrane region" description="Helical" evidence="1">
    <location>
        <begin position="45"/>
        <end position="64"/>
    </location>
</feature>
<gene>
    <name evidence="2" type="ORF">LY89DRAFT_598036</name>
</gene>
<keyword evidence="1" id="KW-0472">Membrane</keyword>
<protein>
    <submittedName>
        <fullName evidence="2">Uncharacterized protein</fullName>
    </submittedName>
</protein>
<dbReference type="AlphaFoldDB" id="A0A132BA47"/>
<dbReference type="RefSeq" id="XP_018063635.1">
    <property type="nucleotide sequence ID" value="XM_018210010.1"/>
</dbReference>
<sequence length="225" mass="25304">LRKLTENATRSITLIVALATLTSNTLSSLLFAQLPDDPFHLANNFGWYLHFANILSVFGFIGALRQHPLSIAIFANYLILDTILCSIPRFLLLGLLNTFSSTLCSSYPTTSTTTTTTTTTFQYQNARRDEWSEEGCIRVVELAQLTLAAGVIAATVLQFVGALCVREYARRLWVKEEEGVLVDIEGDLERGEEARLVVEEERRRMVEEWGFGGLPVIREEREEKV</sequence>
<keyword evidence="1" id="KW-0812">Transmembrane</keyword>
<dbReference type="Proteomes" id="UP000070700">
    <property type="component" value="Unassembled WGS sequence"/>
</dbReference>
<dbReference type="KEGG" id="psco:LY89DRAFT_598036"/>
<reference evidence="2 3" key="1">
    <citation type="submission" date="2015-10" db="EMBL/GenBank/DDBJ databases">
        <title>Full genome of DAOMC 229536 Phialocephala scopiformis, a fungal endophyte of spruce producing the potent anti-insectan compound rugulosin.</title>
        <authorList>
            <consortium name="DOE Joint Genome Institute"/>
            <person name="Walker A.K."/>
            <person name="Frasz S.L."/>
            <person name="Seifert K.A."/>
            <person name="Miller J.D."/>
            <person name="Mondo S.J."/>
            <person name="Labutti K."/>
            <person name="Lipzen A."/>
            <person name="Dockter R."/>
            <person name="Kennedy M."/>
            <person name="Grigoriev I.V."/>
            <person name="Spatafora J.W."/>
        </authorList>
    </citation>
    <scope>NUCLEOTIDE SEQUENCE [LARGE SCALE GENOMIC DNA]</scope>
    <source>
        <strain evidence="2 3">CBS 120377</strain>
    </source>
</reference>
<dbReference type="GeneID" id="28819736"/>
<feature type="transmembrane region" description="Helical" evidence="1">
    <location>
        <begin position="142"/>
        <end position="165"/>
    </location>
</feature>
<accession>A0A132BA47</accession>
<feature type="non-terminal residue" evidence="2">
    <location>
        <position position="1"/>
    </location>
</feature>
<dbReference type="InParanoid" id="A0A132BA47"/>